<keyword evidence="5" id="KW-0808">Transferase</keyword>
<reference evidence="13 14" key="1">
    <citation type="submission" date="2016-07" db="EMBL/GenBank/DDBJ databases">
        <title>Whole-genome of two Shewanella species isolated from a digestive organ of sea cucumber Apostichopus japonicus Selenka 1867.</title>
        <authorList>
            <person name="Hong H.-H."/>
            <person name="Choi H."/>
            <person name="Cheon S."/>
            <person name="Oh J.-S."/>
            <person name="Lee H.-G."/>
            <person name="Park C."/>
        </authorList>
    </citation>
    <scope>NUCLEOTIDE SEQUENCE [LARGE SCALE GENOMIC DNA]</scope>
    <source>
        <strain evidence="13 14">CSB03KR</strain>
    </source>
</reference>
<evidence type="ECO:0000256" key="3">
    <source>
        <dbReference type="ARBA" id="ARBA00016337"/>
    </source>
</evidence>
<keyword evidence="8 11" id="KW-0460">Magnesium</keyword>
<evidence type="ECO:0000256" key="1">
    <source>
        <dbReference type="ARBA" id="ARBA00008282"/>
    </source>
</evidence>
<comment type="caution">
    <text evidence="13">The sequence shown here is derived from an EMBL/GenBank/DDBJ whole genome shotgun (WGS) entry which is preliminary data.</text>
</comment>
<dbReference type="InterPro" id="IPR024932">
    <property type="entry name" value="ApbE"/>
</dbReference>
<dbReference type="Gene3D" id="3.10.520.10">
    <property type="entry name" value="ApbE-like domains"/>
    <property type="match status" value="1"/>
</dbReference>
<feature type="binding site" evidence="11">
    <location>
        <position position="349"/>
    </location>
    <ligand>
        <name>Mg(2+)</name>
        <dbReference type="ChEBI" id="CHEBI:18420"/>
    </ligand>
</feature>
<dbReference type="AlphaFoldDB" id="A0A1E5IPP7"/>
<dbReference type="PANTHER" id="PTHR30040">
    <property type="entry name" value="THIAMINE BIOSYNTHESIS LIPOPROTEIN APBE"/>
    <property type="match status" value="1"/>
</dbReference>
<evidence type="ECO:0000256" key="7">
    <source>
        <dbReference type="ARBA" id="ARBA00022827"/>
    </source>
</evidence>
<keyword evidence="4" id="KW-0285">Flavoprotein</keyword>
<dbReference type="EMBL" id="MCBT01000048">
    <property type="protein sequence ID" value="OEG72475.1"/>
    <property type="molecule type" value="Genomic_DNA"/>
</dbReference>
<comment type="catalytic activity">
    <reaction evidence="10">
        <text>L-threonyl-[protein] + FAD = FMN-L-threonyl-[protein] + AMP + H(+)</text>
        <dbReference type="Rhea" id="RHEA:36847"/>
        <dbReference type="Rhea" id="RHEA-COMP:11060"/>
        <dbReference type="Rhea" id="RHEA-COMP:11061"/>
        <dbReference type="ChEBI" id="CHEBI:15378"/>
        <dbReference type="ChEBI" id="CHEBI:30013"/>
        <dbReference type="ChEBI" id="CHEBI:57692"/>
        <dbReference type="ChEBI" id="CHEBI:74257"/>
        <dbReference type="ChEBI" id="CHEBI:456215"/>
        <dbReference type="EC" id="2.7.1.180"/>
    </reaction>
</comment>
<evidence type="ECO:0000256" key="11">
    <source>
        <dbReference type="PIRSR" id="PIRSR006268-2"/>
    </source>
</evidence>
<sequence length="393" mass="43875">MKLINQHLTTLVILLAISSTVFASSDPLANNLPQNKYPPATLSNFYQCENNALININDDEASLNTVNYFGTSVSITLYNVEHKKAKSMLCNALSVIQEYHYLASNYSTYGHVTNIKTINESPAEKHQIDPLLTELIAAGIDWHQRSGGYFNIALSPVIDLWRTHRFACLKGNSQASECSIPSQTELNHAALLTNIDDVSLDRVHNTVRMKPGMSIDLGGIAKGWMAEKVYDQLKVDGAEQFIINAGGNIRHLGLHPEGRQFATAVEDPVCKKSNYQLAKCNEPSGQYHEVITGKDITVVSSGNYLRYFVVNGQQYHHLIDPKTLYPKPKGIATTVVLNSHQLYADVISTMLFLMPLQTALDYVNKWDYIEAVWYLNEQGDKVKSNKFDSFTGN</sequence>
<dbReference type="PANTHER" id="PTHR30040:SF2">
    <property type="entry name" value="FAD:PROTEIN FMN TRANSFERASE"/>
    <property type="match status" value="1"/>
</dbReference>
<feature type="binding site" evidence="11">
    <location>
        <position position="219"/>
    </location>
    <ligand>
        <name>Mg(2+)</name>
        <dbReference type="ChEBI" id="CHEBI:18420"/>
    </ligand>
</feature>
<evidence type="ECO:0000256" key="4">
    <source>
        <dbReference type="ARBA" id="ARBA00022630"/>
    </source>
</evidence>
<dbReference type="Pfam" id="PF02424">
    <property type="entry name" value="ApbE"/>
    <property type="match status" value="1"/>
</dbReference>
<dbReference type="GO" id="GO:0016740">
    <property type="term" value="F:transferase activity"/>
    <property type="evidence" value="ECO:0007669"/>
    <property type="project" value="UniProtKB-KW"/>
</dbReference>
<dbReference type="EC" id="2.7.1.180" evidence="2"/>
<comment type="cofactor">
    <cofactor evidence="11">
        <name>Mg(2+)</name>
        <dbReference type="ChEBI" id="CHEBI:18420"/>
    </cofactor>
    <cofactor evidence="11">
        <name>Mn(2+)</name>
        <dbReference type="ChEBI" id="CHEBI:29035"/>
    </cofactor>
    <text evidence="11">Magnesium. Can also use manganese.</text>
</comment>
<dbReference type="PIRSF" id="PIRSF006268">
    <property type="entry name" value="ApbE"/>
    <property type="match status" value="1"/>
</dbReference>
<feature type="chain" id="PRO_5039906384" description="FAD:protein FMN transferase" evidence="12">
    <location>
        <begin position="24"/>
        <end position="393"/>
    </location>
</feature>
<accession>A0A1E5IPP7</accession>
<evidence type="ECO:0000256" key="5">
    <source>
        <dbReference type="ARBA" id="ARBA00022679"/>
    </source>
</evidence>
<keyword evidence="7" id="KW-0274">FAD</keyword>
<evidence type="ECO:0000313" key="14">
    <source>
        <dbReference type="Proteomes" id="UP000095230"/>
    </source>
</evidence>
<dbReference type="Proteomes" id="UP000095230">
    <property type="component" value="Unassembled WGS sequence"/>
</dbReference>
<keyword evidence="12" id="KW-0732">Signal</keyword>
<evidence type="ECO:0000256" key="6">
    <source>
        <dbReference type="ARBA" id="ARBA00022723"/>
    </source>
</evidence>
<gene>
    <name evidence="13" type="ORF">BEL05_05765</name>
</gene>
<proteinExistence type="inferred from homology"/>
<dbReference type="InterPro" id="IPR003374">
    <property type="entry name" value="ApbE-like_sf"/>
</dbReference>
<dbReference type="GO" id="GO:0046872">
    <property type="term" value="F:metal ion binding"/>
    <property type="evidence" value="ECO:0007669"/>
    <property type="project" value="UniProtKB-KW"/>
</dbReference>
<evidence type="ECO:0000313" key="13">
    <source>
        <dbReference type="EMBL" id="OEG72475.1"/>
    </source>
</evidence>
<evidence type="ECO:0000256" key="9">
    <source>
        <dbReference type="ARBA" id="ARBA00031306"/>
    </source>
</evidence>
<evidence type="ECO:0000256" key="12">
    <source>
        <dbReference type="SAM" id="SignalP"/>
    </source>
</evidence>
<feature type="binding site" evidence="11">
    <location>
        <position position="345"/>
    </location>
    <ligand>
        <name>Mg(2+)</name>
        <dbReference type="ChEBI" id="CHEBI:18420"/>
    </ligand>
</feature>
<evidence type="ECO:0000256" key="2">
    <source>
        <dbReference type="ARBA" id="ARBA00011955"/>
    </source>
</evidence>
<keyword evidence="6 11" id="KW-0479">Metal-binding</keyword>
<comment type="similarity">
    <text evidence="1">Belongs to the ApbE family.</text>
</comment>
<dbReference type="SUPFAM" id="SSF143631">
    <property type="entry name" value="ApbE-like"/>
    <property type="match status" value="1"/>
</dbReference>
<dbReference type="OrthoDB" id="9778595at2"/>
<name>A0A1E5IPP7_SHECO</name>
<evidence type="ECO:0000256" key="10">
    <source>
        <dbReference type="ARBA" id="ARBA00048540"/>
    </source>
</evidence>
<protein>
    <recommendedName>
        <fullName evidence="3">FAD:protein FMN transferase</fullName>
        <ecNumber evidence="2">2.7.1.180</ecNumber>
    </recommendedName>
    <alternativeName>
        <fullName evidence="9">Flavin transferase</fullName>
    </alternativeName>
</protein>
<dbReference type="RefSeq" id="WP_069672238.1">
    <property type="nucleotide sequence ID" value="NZ_MCBT01000048.1"/>
</dbReference>
<dbReference type="STRING" id="23.BEL05_05765"/>
<feature type="signal peptide" evidence="12">
    <location>
        <begin position="1"/>
        <end position="23"/>
    </location>
</feature>
<organism evidence="13 14">
    <name type="scientific">Shewanella colwelliana</name>
    <name type="common">Alteromonas colwelliana</name>
    <dbReference type="NCBI Taxonomy" id="23"/>
    <lineage>
        <taxon>Bacteria</taxon>
        <taxon>Pseudomonadati</taxon>
        <taxon>Pseudomonadota</taxon>
        <taxon>Gammaproteobacteria</taxon>
        <taxon>Alteromonadales</taxon>
        <taxon>Shewanellaceae</taxon>
        <taxon>Shewanella</taxon>
    </lineage>
</organism>
<evidence type="ECO:0000256" key="8">
    <source>
        <dbReference type="ARBA" id="ARBA00022842"/>
    </source>
</evidence>